<evidence type="ECO:0000256" key="8">
    <source>
        <dbReference type="HAMAP-Rule" id="MF_00505"/>
    </source>
</evidence>
<dbReference type="InterPro" id="IPR037196">
    <property type="entry name" value="HSP90_C"/>
</dbReference>
<evidence type="ECO:0000256" key="2">
    <source>
        <dbReference type="ARBA" id="ARBA00008239"/>
    </source>
</evidence>
<dbReference type="PIRSF" id="PIRSF002583">
    <property type="entry name" value="Hsp90"/>
    <property type="match status" value="1"/>
</dbReference>
<dbReference type="CDD" id="cd16927">
    <property type="entry name" value="HATPase_Hsp90-like"/>
    <property type="match status" value="1"/>
</dbReference>
<evidence type="ECO:0000256" key="6">
    <source>
        <dbReference type="ARBA" id="ARBA00023016"/>
    </source>
</evidence>
<organism evidence="10 11">
    <name type="scientific">Kaistia nematophila</name>
    <dbReference type="NCBI Taxonomy" id="2994654"/>
    <lineage>
        <taxon>Bacteria</taxon>
        <taxon>Pseudomonadati</taxon>
        <taxon>Pseudomonadota</taxon>
        <taxon>Alphaproteobacteria</taxon>
        <taxon>Hyphomicrobiales</taxon>
        <taxon>Kaistiaceae</taxon>
        <taxon>Kaistia</taxon>
    </lineage>
</organism>
<feature type="region of interest" description="C" evidence="8">
    <location>
        <begin position="555"/>
        <end position="634"/>
    </location>
</feature>
<feature type="binding site" evidence="9">
    <location>
        <position position="38"/>
    </location>
    <ligand>
        <name>ATP</name>
        <dbReference type="ChEBI" id="CHEBI:30616"/>
    </ligand>
</feature>
<dbReference type="HAMAP" id="MF_00505">
    <property type="entry name" value="HSP90"/>
    <property type="match status" value="1"/>
</dbReference>
<dbReference type="GO" id="GO:0140662">
    <property type="term" value="F:ATP-dependent protein folding chaperone"/>
    <property type="evidence" value="ECO:0007669"/>
    <property type="project" value="InterPro"/>
</dbReference>
<dbReference type="InterPro" id="IPR020568">
    <property type="entry name" value="Ribosomal_Su5_D2-typ_SF"/>
</dbReference>
<dbReference type="NCBIfam" id="NF003555">
    <property type="entry name" value="PRK05218.1"/>
    <property type="match status" value="1"/>
</dbReference>
<evidence type="ECO:0000313" key="11">
    <source>
        <dbReference type="Proteomes" id="UP001144805"/>
    </source>
</evidence>
<evidence type="ECO:0000256" key="1">
    <source>
        <dbReference type="ARBA" id="ARBA00004496"/>
    </source>
</evidence>
<dbReference type="InterPro" id="IPR001404">
    <property type="entry name" value="Hsp90_fam"/>
</dbReference>
<dbReference type="InterPro" id="IPR019805">
    <property type="entry name" value="Heat_shock_protein_90_CS"/>
</dbReference>
<dbReference type="PRINTS" id="PR00775">
    <property type="entry name" value="HEATSHOCK90"/>
</dbReference>
<protein>
    <recommendedName>
        <fullName evidence="8">Chaperone protein HtpG</fullName>
    </recommendedName>
    <alternativeName>
        <fullName evidence="8">Heat shock protein HtpG</fullName>
    </alternativeName>
    <alternativeName>
        <fullName evidence="8">High temperature protein G</fullName>
    </alternativeName>
</protein>
<gene>
    <name evidence="8 10" type="primary">htpG</name>
    <name evidence="10" type="ORF">OSH07_12595</name>
</gene>
<dbReference type="Proteomes" id="UP001144805">
    <property type="component" value="Unassembled WGS sequence"/>
</dbReference>
<name>A0A9X3E3H0_9HYPH</name>
<dbReference type="Pfam" id="PF00183">
    <property type="entry name" value="HSP90"/>
    <property type="match status" value="1"/>
</dbReference>
<dbReference type="PANTHER" id="PTHR11528">
    <property type="entry name" value="HEAT SHOCK PROTEIN 90 FAMILY MEMBER"/>
    <property type="match status" value="1"/>
</dbReference>
<comment type="caution">
    <text evidence="10">The sequence shown here is derived from an EMBL/GenBank/DDBJ whole genome shotgun (WGS) entry which is preliminary data.</text>
</comment>
<dbReference type="FunFam" id="3.30.565.10:FF:000009">
    <property type="entry name" value="Molecular chaperone HtpG"/>
    <property type="match status" value="1"/>
</dbReference>
<keyword evidence="6 8" id="KW-0346">Stress response</keyword>
<dbReference type="Gene3D" id="1.20.120.790">
    <property type="entry name" value="Heat shock protein 90, C-terminal domain"/>
    <property type="match status" value="1"/>
</dbReference>
<dbReference type="PROSITE" id="PS00298">
    <property type="entry name" value="HSP90"/>
    <property type="match status" value="1"/>
</dbReference>
<dbReference type="GO" id="GO:0051082">
    <property type="term" value="F:unfolded protein binding"/>
    <property type="evidence" value="ECO:0007669"/>
    <property type="project" value="UniProtKB-UniRule"/>
</dbReference>
<dbReference type="GO" id="GO:0016887">
    <property type="term" value="F:ATP hydrolysis activity"/>
    <property type="evidence" value="ECO:0007669"/>
    <property type="project" value="InterPro"/>
</dbReference>
<dbReference type="InterPro" id="IPR036890">
    <property type="entry name" value="HATPase_C_sf"/>
</dbReference>
<feature type="region of interest" description="A; substrate-binding" evidence="8">
    <location>
        <begin position="1"/>
        <end position="332"/>
    </location>
</feature>
<evidence type="ECO:0000256" key="9">
    <source>
        <dbReference type="PIRSR" id="PIRSR002583-1"/>
    </source>
</evidence>
<comment type="caution">
    <text evidence="8">Lacks conserved residue(s) required for the propagation of feature annotation.</text>
</comment>
<reference evidence="10" key="1">
    <citation type="submission" date="2022-11" db="EMBL/GenBank/DDBJ databases">
        <title>Biodiversity and phylogenetic relationships of bacteria.</title>
        <authorList>
            <person name="Machado R.A.R."/>
            <person name="Bhat A."/>
            <person name="Loulou A."/>
            <person name="Kallel S."/>
        </authorList>
    </citation>
    <scope>NUCLEOTIDE SEQUENCE</scope>
    <source>
        <strain evidence="10">K-TC2</strain>
    </source>
</reference>
<keyword evidence="4 8" id="KW-0547">Nucleotide-binding</keyword>
<keyword evidence="11" id="KW-1185">Reference proteome</keyword>
<feature type="binding site" evidence="9">
    <location>
        <position position="178"/>
    </location>
    <ligand>
        <name>ATP</name>
        <dbReference type="ChEBI" id="CHEBI:30616"/>
    </ligand>
</feature>
<dbReference type="Gene3D" id="3.30.230.80">
    <property type="match status" value="1"/>
</dbReference>
<dbReference type="GO" id="GO:0005524">
    <property type="term" value="F:ATP binding"/>
    <property type="evidence" value="ECO:0007669"/>
    <property type="project" value="UniProtKB-UniRule"/>
</dbReference>
<evidence type="ECO:0000256" key="7">
    <source>
        <dbReference type="ARBA" id="ARBA00023186"/>
    </source>
</evidence>
<sequence length="634" mass="68113">MSEQKPAAETRTFEAEVSRLLHMMVHSVYSNRDVFLRELISNAADACEKLRTLSLSDPAIAEGGDAFRIVIEADKEAPSLAIADNGIGMDRQELIDNLGTIAQSGTRAFLEQAGEGAKGSALIGQFGVGFYSAFMVADSVTVLSRKAGSDEAWRWHSDGKGAYEIEPVDLAEAPARGTRIVLHLNPDNASYAETETIERIVTAYSAHVPVPIVLKLADGTEEQLADGSALWRKSKASVTEEEYKDFYGHVGGRFDEPAVTIHYRAEGRTEYSVLLFVPSSRPFDLFEPERQGKVKLYVRRVFITDEAEILPPWLRFVRGVIDSEDLPLNLSREMLQKNPVIEAIGKGVTNRILADLDKLATDNADSFAKVWESFGAVLKEGLYEAPDRRDGLFKLARFKTTTGGDAWRSLNDVVAGFRPNQTAIYYALGDDAATIAASPHLEGYAKRGVEVLVLADPVDAFWVRTALGFDGKPFQSVTQGAASVDLIPVLEAEAAKDAASEDKPASEAALAALTLRLKQALGDKVVEVRGSNRLATSPACLVAPEFGPDRQLEKILASRDGAGGRAAQILELNPAHPLVAGLAAQAAAGGAAAERVDAAAPLIFGLARILDGEAPDEPAAFARALAGLMEKTIG</sequence>
<dbReference type="InterPro" id="IPR020575">
    <property type="entry name" value="Hsp90_N"/>
</dbReference>
<dbReference type="SUPFAM" id="SSF54211">
    <property type="entry name" value="Ribosomal protein S5 domain 2-like"/>
    <property type="match status" value="1"/>
</dbReference>
<feature type="binding site" evidence="9">
    <location>
        <position position="84"/>
    </location>
    <ligand>
        <name>ATP</name>
        <dbReference type="ChEBI" id="CHEBI:30616"/>
    </ligand>
</feature>
<evidence type="ECO:0000313" key="10">
    <source>
        <dbReference type="EMBL" id="MCX5570037.1"/>
    </source>
</evidence>
<keyword evidence="5 8" id="KW-0067">ATP-binding</keyword>
<dbReference type="SUPFAM" id="SSF55874">
    <property type="entry name" value="ATPase domain of HSP90 chaperone/DNA topoisomerase II/histidine kinase"/>
    <property type="match status" value="1"/>
</dbReference>
<evidence type="ECO:0000256" key="5">
    <source>
        <dbReference type="ARBA" id="ARBA00022840"/>
    </source>
</evidence>
<evidence type="ECO:0000256" key="4">
    <source>
        <dbReference type="ARBA" id="ARBA00022741"/>
    </source>
</evidence>
<keyword evidence="7 8" id="KW-0143">Chaperone</keyword>
<feature type="binding site" evidence="9">
    <location>
        <position position="89"/>
    </location>
    <ligand>
        <name>ATP</name>
        <dbReference type="ChEBI" id="CHEBI:30616"/>
    </ligand>
</feature>
<comment type="function">
    <text evidence="8">Molecular chaperone. Has ATPase activity.</text>
</comment>
<proteinExistence type="inferred from homology"/>
<feature type="binding site" evidence="9">
    <location>
        <position position="42"/>
    </location>
    <ligand>
        <name>ATP</name>
        <dbReference type="ChEBI" id="CHEBI:30616"/>
    </ligand>
</feature>
<feature type="binding site" evidence="9">
    <location>
        <begin position="104"/>
        <end position="105"/>
    </location>
    <ligand>
        <name>ATP</name>
        <dbReference type="ChEBI" id="CHEBI:30616"/>
    </ligand>
</feature>
<dbReference type="Gene3D" id="3.30.565.10">
    <property type="entry name" value="Histidine kinase-like ATPase, C-terminal domain"/>
    <property type="match status" value="1"/>
</dbReference>
<feature type="binding site" evidence="9">
    <location>
        <position position="97"/>
    </location>
    <ligand>
        <name>ATP</name>
        <dbReference type="ChEBI" id="CHEBI:30616"/>
    </ligand>
</feature>
<comment type="similarity">
    <text evidence="2 8">Belongs to the heat shock protein 90 family.</text>
</comment>
<feature type="binding site" evidence="9">
    <location>
        <begin position="125"/>
        <end position="130"/>
    </location>
    <ligand>
        <name>ATP</name>
        <dbReference type="ChEBI" id="CHEBI:30616"/>
    </ligand>
</feature>
<keyword evidence="3 8" id="KW-0963">Cytoplasm</keyword>
<feature type="binding site" evidence="9">
    <location>
        <position position="332"/>
    </location>
    <ligand>
        <name>ATP</name>
        <dbReference type="ChEBI" id="CHEBI:30616"/>
    </ligand>
</feature>
<dbReference type="RefSeq" id="WP_266339001.1">
    <property type="nucleotide sequence ID" value="NZ_JAPKNK010000004.1"/>
</dbReference>
<dbReference type="AlphaFoldDB" id="A0A9X3E3H0"/>
<dbReference type="SUPFAM" id="SSF110942">
    <property type="entry name" value="HSP90 C-terminal domain"/>
    <property type="match status" value="1"/>
</dbReference>
<accession>A0A9X3E3H0</accession>
<comment type="subcellular location">
    <subcellularLocation>
        <location evidence="1 8">Cytoplasm</location>
    </subcellularLocation>
</comment>
<dbReference type="Gene3D" id="3.40.50.11260">
    <property type="match status" value="1"/>
</dbReference>
<dbReference type="Pfam" id="PF13589">
    <property type="entry name" value="HATPase_c_3"/>
    <property type="match status" value="1"/>
</dbReference>
<evidence type="ECO:0000256" key="3">
    <source>
        <dbReference type="ARBA" id="ARBA00022490"/>
    </source>
</evidence>
<comment type="subunit">
    <text evidence="8">Homodimer.</text>
</comment>
<dbReference type="GO" id="GO:0005737">
    <property type="term" value="C:cytoplasm"/>
    <property type="evidence" value="ECO:0007669"/>
    <property type="project" value="UniProtKB-SubCell"/>
</dbReference>
<dbReference type="EMBL" id="JAPKNK010000004">
    <property type="protein sequence ID" value="MCX5570037.1"/>
    <property type="molecule type" value="Genomic_DNA"/>
</dbReference>